<dbReference type="AlphaFoldDB" id="A0A2T6ZE33"/>
<accession>A0A2T6ZE33</accession>
<gene>
    <name evidence="2" type="ORF">B9Z19DRAFT_1134600</name>
</gene>
<reference evidence="2 3" key="1">
    <citation type="submission" date="2017-04" db="EMBL/GenBank/DDBJ databases">
        <title>Draft genome sequence of Tuber borchii Vittad., a whitish edible truffle.</title>
        <authorList>
            <consortium name="DOE Joint Genome Institute"/>
            <person name="Murat C."/>
            <person name="Kuo A."/>
            <person name="Barry K.W."/>
            <person name="Clum A."/>
            <person name="Dockter R.B."/>
            <person name="Fauchery L."/>
            <person name="Iotti M."/>
            <person name="Kohler A."/>
            <person name="Labutti K."/>
            <person name="Lindquist E.A."/>
            <person name="Lipzen A."/>
            <person name="Ohm R.A."/>
            <person name="Wang M."/>
            <person name="Grigoriev I.V."/>
            <person name="Zambonelli A."/>
            <person name="Martin F.M."/>
        </authorList>
    </citation>
    <scope>NUCLEOTIDE SEQUENCE [LARGE SCALE GENOMIC DNA]</scope>
    <source>
        <strain evidence="2 3">Tbo3840</strain>
    </source>
</reference>
<feature type="region of interest" description="Disordered" evidence="1">
    <location>
        <begin position="127"/>
        <end position="146"/>
    </location>
</feature>
<name>A0A2T6ZE33_TUBBO</name>
<evidence type="ECO:0000313" key="3">
    <source>
        <dbReference type="Proteomes" id="UP000244722"/>
    </source>
</evidence>
<dbReference type="EMBL" id="NESQ01000351">
    <property type="protein sequence ID" value="PUU73706.1"/>
    <property type="molecule type" value="Genomic_DNA"/>
</dbReference>
<organism evidence="2 3">
    <name type="scientific">Tuber borchii</name>
    <name type="common">White truffle</name>
    <dbReference type="NCBI Taxonomy" id="42251"/>
    <lineage>
        <taxon>Eukaryota</taxon>
        <taxon>Fungi</taxon>
        <taxon>Dikarya</taxon>
        <taxon>Ascomycota</taxon>
        <taxon>Pezizomycotina</taxon>
        <taxon>Pezizomycetes</taxon>
        <taxon>Pezizales</taxon>
        <taxon>Tuberaceae</taxon>
        <taxon>Tuber</taxon>
    </lineage>
</organism>
<protein>
    <submittedName>
        <fullName evidence="2">Uncharacterized protein</fullName>
    </submittedName>
</protein>
<keyword evidence="3" id="KW-1185">Reference proteome</keyword>
<evidence type="ECO:0000256" key="1">
    <source>
        <dbReference type="SAM" id="MobiDB-lite"/>
    </source>
</evidence>
<dbReference type="Proteomes" id="UP000244722">
    <property type="component" value="Unassembled WGS sequence"/>
</dbReference>
<comment type="caution">
    <text evidence="2">The sequence shown here is derived from an EMBL/GenBank/DDBJ whole genome shotgun (WGS) entry which is preliminary data.</text>
</comment>
<proteinExistence type="predicted"/>
<dbReference type="OrthoDB" id="5407709at2759"/>
<evidence type="ECO:0000313" key="2">
    <source>
        <dbReference type="EMBL" id="PUU73706.1"/>
    </source>
</evidence>
<feature type="compositionally biased region" description="Basic and acidic residues" evidence="1">
    <location>
        <begin position="127"/>
        <end position="141"/>
    </location>
</feature>
<sequence>MGRKSRATIRNTKIPKHLTKIAMTPEQYYKLKVYIKSIILPGTPAFEYEHLSSKEIKQIHHQWLNNALEMIGPKFFQEGSRGLVWPKDYNKIYKVVHQVVRASSIGIRKNYKKKELRAIREGAGDNEMEMTHDGHYDGKDADDTDDTDVKEDVILDEDEKYAQWEGEEKMMAVLMATDQESLVKNMIKGMGAEPIELEDLLGLMKPEVFAHFPNLDNEYFNWDEIMDPSSPESVSHLSNLDQCGL</sequence>